<dbReference type="InterPro" id="IPR012910">
    <property type="entry name" value="Plug_dom"/>
</dbReference>
<organism evidence="13 14">
    <name type="scientific">Mucilaginibacter ximonensis</name>
    <dbReference type="NCBI Taxonomy" id="538021"/>
    <lineage>
        <taxon>Bacteria</taxon>
        <taxon>Pseudomonadati</taxon>
        <taxon>Bacteroidota</taxon>
        <taxon>Sphingobacteriia</taxon>
        <taxon>Sphingobacteriales</taxon>
        <taxon>Sphingobacteriaceae</taxon>
        <taxon>Mucilaginibacter</taxon>
    </lineage>
</organism>
<dbReference type="Gene3D" id="3.55.50.30">
    <property type="match status" value="1"/>
</dbReference>
<evidence type="ECO:0000256" key="8">
    <source>
        <dbReference type="ARBA" id="ARBA00023136"/>
    </source>
</evidence>
<reference evidence="14" key="1">
    <citation type="journal article" date="2019" name="Int. J. Syst. Evol. Microbiol.">
        <title>The Global Catalogue of Microorganisms (GCM) 10K type strain sequencing project: providing services to taxonomists for standard genome sequencing and annotation.</title>
        <authorList>
            <consortium name="The Broad Institute Genomics Platform"/>
            <consortium name="The Broad Institute Genome Sequencing Center for Infectious Disease"/>
            <person name="Wu L."/>
            <person name="Ma J."/>
        </authorList>
    </citation>
    <scope>NUCLEOTIDE SEQUENCE [LARGE SCALE GENOMIC DNA]</scope>
    <source>
        <strain evidence="14">KCTC 22437</strain>
    </source>
</reference>
<dbReference type="SUPFAM" id="SSF49464">
    <property type="entry name" value="Carboxypeptidase regulatory domain-like"/>
    <property type="match status" value="1"/>
</dbReference>
<keyword evidence="6" id="KW-0408">Iron</keyword>
<keyword evidence="7 11" id="KW-0798">TonB box</keyword>
<dbReference type="Gene3D" id="2.40.170.20">
    <property type="entry name" value="TonB-dependent receptor, beta-barrel domain"/>
    <property type="match status" value="1"/>
</dbReference>
<evidence type="ECO:0000259" key="12">
    <source>
        <dbReference type="SMART" id="SM00965"/>
    </source>
</evidence>
<evidence type="ECO:0000256" key="10">
    <source>
        <dbReference type="PROSITE-ProRule" id="PRU01360"/>
    </source>
</evidence>
<gene>
    <name evidence="13" type="ORF">ACFS5N_05960</name>
</gene>
<dbReference type="InterPro" id="IPR037066">
    <property type="entry name" value="Plug_dom_sf"/>
</dbReference>
<sequence>MNFTAIGVYARSRAPQIYKVMKLTTFLLVIALVQASAAGFAQKISLNERDAPLEKVLGAIKQQSGYVFLFTDPALKEERITVRVAGASIEEALKAAFDQTAIDYKVVGNNILLKKAEKSEPSFIDQARAFFAQVTVTGKVTDETGQALPGVTVKLKDSNNGVVTDKDGVFVITVAYNNSILVFSSIGFETREISAGDFLTKATITLKATTTNLQEVVVSKGYYSVKQELNTGNVSRVTAADIQKQPVSDPILALEGRVPGVYISQTSGIPGAGYTVMIRGRNSIAQGNNPLYIVDGVPFLATSLTNTNIGGGAVGFGASQGTGMSPFNSLNSSDIESIEVLKDADATAIYGSRGANGVILITTKKGRAGITKFDVNVYSGAGQITRQLPFLNTQQYLAVRHKAFANDGVAIKPTDYDINGVWDTTRYTNWQKELIGGTAKFTNAQASLSGGSVNTQFLISGGYSRQTTVYPGDFEDRKASLHINLNHASADQRFHAVFSAQYLNDYSVLPSSDLAGSINLAPDAPPIYDANGNLNWQNNTWSNPLAPMLQTSKAVTDNLGGNLNLSYQVLPGLQIKSSFGYTHLQLNQDNVQPLTSVAPPNNTNPLLRNHQFAKSDFNTWIIEPQLNYSRKISKGTLDLLVGSTFQGNKQSSLGLYAYNFASDDALSNIAAASNIIIRGNSITQYNYNALYGRVSYNWEEKYVVNATARRDGSSRFGPNNQFGNFASAGAAWIFSKEQFISKNLPFLSFGKLRASYGSSGNDQITDYQYLSTYATYNGTGGTYQSASTLYPTSIANSYFGWESVKKLEGGIELGFLKDRVFISASYYRNRTGNQLVGQPLPSTAGFTRIVSNLPAVVQNTGVELLVNGAIIQNKSFKWSSSVNLTIPRNKLVSFPGLSSNLSYSSLYMVGQPLFIIPSYKYTGIDSQTGLYTFQDVNKDGAINNSDKQFLPSAVVTQKYYGGFENTFSYHGIDLSFLVQFVKQTGRRSSQFLIPGNFNANPLSYALDAWQKPGDIAEYQKYTQGSTPALIARANLLSSDYMITDASFIRLKNISLAYSMPQNWLKKAHLQNLRVYLQCQNLFTITRYQGFDPETQGLSLPPLKMITAGIQLTL</sequence>
<keyword evidence="9 10" id="KW-0998">Cell outer membrane</keyword>
<evidence type="ECO:0000313" key="14">
    <source>
        <dbReference type="Proteomes" id="UP001597557"/>
    </source>
</evidence>
<keyword evidence="4" id="KW-0410">Iron transport</keyword>
<dbReference type="InterPro" id="IPR036942">
    <property type="entry name" value="Beta-barrel_TonB_sf"/>
</dbReference>
<evidence type="ECO:0000256" key="1">
    <source>
        <dbReference type="ARBA" id="ARBA00004571"/>
    </source>
</evidence>
<evidence type="ECO:0000256" key="9">
    <source>
        <dbReference type="ARBA" id="ARBA00023237"/>
    </source>
</evidence>
<evidence type="ECO:0000256" key="3">
    <source>
        <dbReference type="ARBA" id="ARBA00022452"/>
    </source>
</evidence>
<proteinExistence type="inferred from homology"/>
<keyword evidence="3 10" id="KW-1134">Transmembrane beta strand</keyword>
<dbReference type="InterPro" id="IPR023997">
    <property type="entry name" value="TonB-dep_OMP_SusC/RagA_CS"/>
</dbReference>
<dbReference type="Gene3D" id="2.60.40.1120">
    <property type="entry name" value="Carboxypeptidase-like, regulatory domain"/>
    <property type="match status" value="1"/>
</dbReference>
<keyword evidence="5 10" id="KW-0812">Transmembrane</keyword>
<comment type="caution">
    <text evidence="13">The sequence shown here is derived from an EMBL/GenBank/DDBJ whole genome shotgun (WGS) entry which is preliminary data.</text>
</comment>
<evidence type="ECO:0000256" key="2">
    <source>
        <dbReference type="ARBA" id="ARBA00022448"/>
    </source>
</evidence>
<keyword evidence="14" id="KW-1185">Reference proteome</keyword>
<comment type="similarity">
    <text evidence="10 11">Belongs to the TonB-dependent receptor family.</text>
</comment>
<dbReference type="EMBL" id="JBHUPD010000001">
    <property type="protein sequence ID" value="MFD2872004.1"/>
    <property type="molecule type" value="Genomic_DNA"/>
</dbReference>
<evidence type="ECO:0000256" key="11">
    <source>
        <dbReference type="RuleBase" id="RU003357"/>
    </source>
</evidence>
<dbReference type="InterPro" id="IPR039426">
    <property type="entry name" value="TonB-dep_rcpt-like"/>
</dbReference>
<comment type="subcellular location">
    <subcellularLocation>
        <location evidence="1 10">Cell outer membrane</location>
        <topology evidence="1 10">Multi-pass membrane protein</topology>
    </subcellularLocation>
</comment>
<dbReference type="RefSeq" id="WP_377183241.1">
    <property type="nucleotide sequence ID" value="NZ_JBHUPD010000001.1"/>
</dbReference>
<dbReference type="Pfam" id="PF13715">
    <property type="entry name" value="CarbopepD_reg_2"/>
    <property type="match status" value="1"/>
</dbReference>
<dbReference type="SUPFAM" id="SSF56935">
    <property type="entry name" value="Porins"/>
    <property type="match status" value="1"/>
</dbReference>
<accession>A0ABW5Y9F8</accession>
<evidence type="ECO:0000313" key="13">
    <source>
        <dbReference type="EMBL" id="MFD2872004.1"/>
    </source>
</evidence>
<dbReference type="InterPro" id="IPR008969">
    <property type="entry name" value="CarboxyPept-like_regulatory"/>
</dbReference>
<dbReference type="PROSITE" id="PS52016">
    <property type="entry name" value="TONB_DEPENDENT_REC_3"/>
    <property type="match status" value="1"/>
</dbReference>
<keyword evidence="4" id="KW-0406">Ion transport</keyword>
<dbReference type="InterPro" id="IPR000531">
    <property type="entry name" value="Beta-barrel_TonB"/>
</dbReference>
<evidence type="ECO:0000256" key="6">
    <source>
        <dbReference type="ARBA" id="ARBA00023004"/>
    </source>
</evidence>
<name>A0ABW5Y9F8_9SPHI</name>
<dbReference type="Proteomes" id="UP001597557">
    <property type="component" value="Unassembled WGS sequence"/>
</dbReference>
<evidence type="ECO:0000256" key="5">
    <source>
        <dbReference type="ARBA" id="ARBA00022692"/>
    </source>
</evidence>
<dbReference type="NCBIfam" id="TIGR04056">
    <property type="entry name" value="OMP_RagA_SusC"/>
    <property type="match status" value="1"/>
</dbReference>
<dbReference type="Gene3D" id="2.170.130.10">
    <property type="entry name" value="TonB-dependent receptor, plug domain"/>
    <property type="match status" value="1"/>
</dbReference>
<dbReference type="Pfam" id="PF07715">
    <property type="entry name" value="Plug"/>
    <property type="match status" value="1"/>
</dbReference>
<dbReference type="Pfam" id="PF00593">
    <property type="entry name" value="TonB_dep_Rec_b-barrel"/>
    <property type="match status" value="1"/>
</dbReference>
<feature type="domain" description="Secretin/TonB short N-terminal" evidence="12">
    <location>
        <begin position="67"/>
        <end position="116"/>
    </location>
</feature>
<evidence type="ECO:0000256" key="4">
    <source>
        <dbReference type="ARBA" id="ARBA00022496"/>
    </source>
</evidence>
<keyword evidence="2 10" id="KW-0813">Transport</keyword>
<dbReference type="InterPro" id="IPR023996">
    <property type="entry name" value="TonB-dep_OMP_SusC/RagA"/>
</dbReference>
<dbReference type="NCBIfam" id="TIGR04057">
    <property type="entry name" value="SusC_RagA_signa"/>
    <property type="match status" value="1"/>
</dbReference>
<protein>
    <submittedName>
        <fullName evidence="13">SusC/RagA family TonB-linked outer membrane protein</fullName>
    </submittedName>
</protein>
<dbReference type="SMART" id="SM00965">
    <property type="entry name" value="STN"/>
    <property type="match status" value="1"/>
</dbReference>
<evidence type="ECO:0000256" key="7">
    <source>
        <dbReference type="ARBA" id="ARBA00023077"/>
    </source>
</evidence>
<dbReference type="InterPro" id="IPR011662">
    <property type="entry name" value="Secretin/TonB_short_N"/>
</dbReference>
<keyword evidence="8 10" id="KW-0472">Membrane</keyword>